<evidence type="ECO:0000256" key="3">
    <source>
        <dbReference type="ARBA" id="ARBA00022448"/>
    </source>
</evidence>
<keyword evidence="6" id="KW-0677">Repeat</keyword>
<evidence type="ECO:0000313" key="15">
    <source>
        <dbReference type="EMBL" id="GAA0158982.1"/>
    </source>
</evidence>
<sequence length="544" mass="61785">MGFLSSVVGILGFGIGLPIGIVIGFYFFIYSQPDDVEEPVVKPLEELDSTRIEDFMPGIPFWVKRPDYDRVDWLNKFLLYMWPFLDEAICAIIRSTAKPIFDKYVGKFKVESIEFVTLTLGSVPPIFHGLKVCETNDKELVMEPVMYWAGNPNIIVEVTISSMQVKLQLMDLQVSAAPRITLKPLVPTIPCFGNVMVSLIEKPNVDFGLKVLGGDVMAIPGLYRYVQETIRKQISLLYLWPKFLEIPVLDASAIASKKPVGILHVKVMRATKLLKMDLIGLSDPYVKLKLSGDNLPSKKTTVKKKTLNPEWNETFKLIVKDPQSQLLNISMYDWDKVGGHDRLGKQVYPLKMLNANETREVTLDLLKSTDISDHQNKKQRGRIVLELTYAPFREDDTFSRLFSGHSRKDTGISKTSINETPSGAGLLSVAVQGAENVEGVRHTNPYLHILFRGETKKSKSIRRNRNPRWDEEFQFMLEEPPLQEKIRIVVMSKRTGISFRSKESLGHVDISLDDVVYNGRINHKYHLIDSKNGIIHVELGWKPI</sequence>
<comment type="subcellular location">
    <subcellularLocation>
        <location evidence="1">Membrane</location>
        <topology evidence="1">Single-pass membrane protein</topology>
    </subcellularLocation>
</comment>
<dbReference type="CDD" id="cd00030">
    <property type="entry name" value="C2"/>
    <property type="match status" value="1"/>
</dbReference>
<dbReference type="PRINTS" id="PR00360">
    <property type="entry name" value="C2DOMAIN"/>
</dbReference>
<comment type="similarity">
    <text evidence="2">Belongs to the synaptotagmin family.</text>
</comment>
<accession>A0AAV3Q9S5</accession>
<keyword evidence="16" id="KW-1185">Reference proteome</keyword>
<feature type="transmembrane region" description="Helical" evidence="12">
    <location>
        <begin position="7"/>
        <end position="29"/>
    </location>
</feature>
<evidence type="ECO:0000256" key="10">
    <source>
        <dbReference type="ARBA" id="ARBA00023121"/>
    </source>
</evidence>
<dbReference type="EMBL" id="BAABME010019987">
    <property type="protein sequence ID" value="GAA0158982.1"/>
    <property type="molecule type" value="Genomic_DNA"/>
</dbReference>
<keyword evidence="5" id="KW-0479">Metal-binding</keyword>
<evidence type="ECO:0000313" key="16">
    <source>
        <dbReference type="Proteomes" id="UP001454036"/>
    </source>
</evidence>
<dbReference type="InterPro" id="IPR035892">
    <property type="entry name" value="C2_domain_sf"/>
</dbReference>
<evidence type="ECO:0000256" key="12">
    <source>
        <dbReference type="SAM" id="Phobius"/>
    </source>
</evidence>
<reference evidence="15 16" key="1">
    <citation type="submission" date="2024-01" db="EMBL/GenBank/DDBJ databases">
        <title>The complete chloroplast genome sequence of Lithospermum erythrorhizon: insights into the phylogenetic relationship among Boraginaceae species and the maternal lineages of purple gromwells.</title>
        <authorList>
            <person name="Okada T."/>
            <person name="Watanabe K."/>
        </authorList>
    </citation>
    <scope>NUCLEOTIDE SEQUENCE [LARGE SCALE GENOMIC DNA]</scope>
</reference>
<dbReference type="PROSITE" id="PS50004">
    <property type="entry name" value="C2"/>
    <property type="match status" value="2"/>
</dbReference>
<gene>
    <name evidence="15" type="ORF">LIER_38767</name>
</gene>
<keyword evidence="9" id="KW-0445">Lipid transport</keyword>
<evidence type="ECO:0000256" key="11">
    <source>
        <dbReference type="ARBA" id="ARBA00023136"/>
    </source>
</evidence>
<dbReference type="SUPFAM" id="SSF49562">
    <property type="entry name" value="C2 domain (Calcium/lipid-binding domain, CaLB)"/>
    <property type="match status" value="2"/>
</dbReference>
<evidence type="ECO:0000256" key="4">
    <source>
        <dbReference type="ARBA" id="ARBA00022692"/>
    </source>
</evidence>
<keyword evidence="7" id="KW-0106">Calcium</keyword>
<dbReference type="InterPro" id="IPR000008">
    <property type="entry name" value="C2_dom"/>
</dbReference>
<keyword evidence="4 12" id="KW-0812">Transmembrane</keyword>
<dbReference type="AlphaFoldDB" id="A0AAV3Q9S5"/>
<dbReference type="Gene3D" id="2.60.40.150">
    <property type="entry name" value="C2 domain"/>
    <property type="match status" value="2"/>
</dbReference>
<evidence type="ECO:0000256" key="9">
    <source>
        <dbReference type="ARBA" id="ARBA00023055"/>
    </source>
</evidence>
<dbReference type="CDD" id="cd21677">
    <property type="entry name" value="SMP_SYT"/>
    <property type="match status" value="1"/>
</dbReference>
<name>A0AAV3Q9S5_LITER</name>
<evidence type="ECO:0000256" key="1">
    <source>
        <dbReference type="ARBA" id="ARBA00004167"/>
    </source>
</evidence>
<keyword evidence="10" id="KW-0446">Lipid-binding</keyword>
<proteinExistence type="inferred from homology"/>
<evidence type="ECO:0000259" key="13">
    <source>
        <dbReference type="PROSITE" id="PS50004"/>
    </source>
</evidence>
<feature type="domain" description="SMP-LTD" evidence="14">
    <location>
        <begin position="67"/>
        <end position="249"/>
    </location>
</feature>
<evidence type="ECO:0000256" key="7">
    <source>
        <dbReference type="ARBA" id="ARBA00022837"/>
    </source>
</evidence>
<dbReference type="FunFam" id="2.60.40.150:FF:000102">
    <property type="entry name" value="Synaptotagmin-2 isoform A"/>
    <property type="match status" value="1"/>
</dbReference>
<dbReference type="GO" id="GO:0016020">
    <property type="term" value="C:membrane"/>
    <property type="evidence" value="ECO:0007669"/>
    <property type="project" value="UniProtKB-SubCell"/>
</dbReference>
<evidence type="ECO:0000256" key="2">
    <source>
        <dbReference type="ARBA" id="ARBA00006996"/>
    </source>
</evidence>
<dbReference type="GO" id="GO:0005783">
    <property type="term" value="C:endoplasmic reticulum"/>
    <property type="evidence" value="ECO:0007669"/>
    <property type="project" value="TreeGrafter"/>
</dbReference>
<dbReference type="InterPro" id="IPR045050">
    <property type="entry name" value="Synaptotagmin_plant"/>
</dbReference>
<dbReference type="InterPro" id="IPR031468">
    <property type="entry name" value="SMP_LBD"/>
</dbReference>
<keyword evidence="11 12" id="KW-0472">Membrane</keyword>
<feature type="domain" description="C2" evidence="13">
    <location>
        <begin position="240"/>
        <end position="363"/>
    </location>
</feature>
<comment type="caution">
    <text evidence="15">The sequence shown here is derived from an EMBL/GenBank/DDBJ whole genome shotgun (WGS) entry which is preliminary data.</text>
</comment>
<keyword evidence="3" id="KW-0813">Transport</keyword>
<evidence type="ECO:0000259" key="14">
    <source>
        <dbReference type="PROSITE" id="PS51847"/>
    </source>
</evidence>
<dbReference type="Proteomes" id="UP001454036">
    <property type="component" value="Unassembled WGS sequence"/>
</dbReference>
<feature type="domain" description="C2" evidence="13">
    <location>
        <begin position="409"/>
        <end position="525"/>
    </location>
</feature>
<dbReference type="Pfam" id="PF00168">
    <property type="entry name" value="C2"/>
    <property type="match status" value="2"/>
</dbReference>
<dbReference type="SMART" id="SM00239">
    <property type="entry name" value="C2"/>
    <property type="match status" value="2"/>
</dbReference>
<keyword evidence="8 12" id="KW-1133">Transmembrane helix</keyword>
<dbReference type="PANTHER" id="PTHR10774:SF62">
    <property type="entry name" value="SYNAPTOTAGMIN-3"/>
    <property type="match status" value="1"/>
</dbReference>
<evidence type="ECO:0000256" key="6">
    <source>
        <dbReference type="ARBA" id="ARBA00022737"/>
    </source>
</evidence>
<evidence type="ECO:0000256" key="8">
    <source>
        <dbReference type="ARBA" id="ARBA00022989"/>
    </source>
</evidence>
<dbReference type="InterPro" id="IPR039010">
    <property type="entry name" value="Synaptotagmin_SMP"/>
</dbReference>
<protein>
    <submittedName>
        <fullName evidence="15">Membrane trafficking regulatory protein</fullName>
    </submittedName>
</protein>
<dbReference type="PROSITE" id="PS51847">
    <property type="entry name" value="SMP"/>
    <property type="match status" value="1"/>
</dbReference>
<evidence type="ECO:0000256" key="5">
    <source>
        <dbReference type="ARBA" id="ARBA00022723"/>
    </source>
</evidence>
<dbReference type="PANTHER" id="PTHR10774">
    <property type="entry name" value="EXTENDED SYNAPTOTAGMIN-RELATED"/>
    <property type="match status" value="1"/>
</dbReference>
<dbReference type="GO" id="GO:0046872">
    <property type="term" value="F:metal ion binding"/>
    <property type="evidence" value="ECO:0007669"/>
    <property type="project" value="UniProtKB-KW"/>
</dbReference>
<organism evidence="15 16">
    <name type="scientific">Lithospermum erythrorhizon</name>
    <name type="common">Purple gromwell</name>
    <name type="synonym">Lithospermum officinale var. erythrorhizon</name>
    <dbReference type="NCBI Taxonomy" id="34254"/>
    <lineage>
        <taxon>Eukaryota</taxon>
        <taxon>Viridiplantae</taxon>
        <taxon>Streptophyta</taxon>
        <taxon>Embryophyta</taxon>
        <taxon>Tracheophyta</taxon>
        <taxon>Spermatophyta</taxon>
        <taxon>Magnoliopsida</taxon>
        <taxon>eudicotyledons</taxon>
        <taxon>Gunneridae</taxon>
        <taxon>Pentapetalae</taxon>
        <taxon>asterids</taxon>
        <taxon>lamiids</taxon>
        <taxon>Boraginales</taxon>
        <taxon>Boraginaceae</taxon>
        <taxon>Boraginoideae</taxon>
        <taxon>Lithospermeae</taxon>
        <taxon>Lithospermum</taxon>
    </lineage>
</organism>
<dbReference type="Pfam" id="PF17047">
    <property type="entry name" value="SMP_LBD"/>
    <property type="match status" value="1"/>
</dbReference>
<dbReference type="GO" id="GO:0008289">
    <property type="term" value="F:lipid binding"/>
    <property type="evidence" value="ECO:0007669"/>
    <property type="project" value="UniProtKB-KW"/>
</dbReference>
<dbReference type="GO" id="GO:0006869">
    <property type="term" value="P:lipid transport"/>
    <property type="evidence" value="ECO:0007669"/>
    <property type="project" value="UniProtKB-KW"/>
</dbReference>